<keyword evidence="3" id="KW-1185">Reference proteome</keyword>
<feature type="transmembrane region" description="Helical" evidence="1">
    <location>
        <begin position="99"/>
        <end position="119"/>
    </location>
</feature>
<dbReference type="Pfam" id="PF03203">
    <property type="entry name" value="MerC"/>
    <property type="match status" value="1"/>
</dbReference>
<accession>A0A4Q2UJR6</accession>
<dbReference type="GO" id="GO:0016020">
    <property type="term" value="C:membrane"/>
    <property type="evidence" value="ECO:0007669"/>
    <property type="project" value="InterPro"/>
</dbReference>
<feature type="transmembrane region" description="Helical" evidence="1">
    <location>
        <begin position="12"/>
        <end position="33"/>
    </location>
</feature>
<evidence type="ECO:0000256" key="1">
    <source>
        <dbReference type="SAM" id="Phobius"/>
    </source>
</evidence>
<keyword evidence="1" id="KW-1133">Transmembrane helix</keyword>
<keyword evidence="1" id="KW-0812">Transmembrane</keyword>
<keyword evidence="1" id="KW-0472">Membrane</keyword>
<evidence type="ECO:0000313" key="2">
    <source>
        <dbReference type="EMBL" id="RYC68862.1"/>
    </source>
</evidence>
<feature type="transmembrane region" description="Helical" evidence="1">
    <location>
        <begin position="75"/>
        <end position="93"/>
    </location>
</feature>
<protein>
    <submittedName>
        <fullName evidence="2">MerC domain-containing protein</fullName>
    </submittedName>
</protein>
<gene>
    <name evidence="2" type="ORF">EQG79_15720</name>
</gene>
<reference evidence="2 3" key="1">
    <citation type="submission" date="2019-01" db="EMBL/GenBank/DDBJ databases">
        <title>Spirosoma flava sp. nov., a propanil-degrading bacterium isolated from herbicide-contaminated soil.</title>
        <authorList>
            <person name="Zhang L."/>
            <person name="Jiang J.-D."/>
        </authorList>
    </citation>
    <scope>NUCLEOTIDE SEQUENCE [LARGE SCALE GENOMIC DNA]</scope>
    <source>
        <strain evidence="2 3">TY50</strain>
    </source>
</reference>
<dbReference type="Proteomes" id="UP000290407">
    <property type="component" value="Unassembled WGS sequence"/>
</dbReference>
<name>A0A4Q2UJR6_9BACT</name>
<proteinExistence type="predicted"/>
<dbReference type="RefSeq" id="WP_129602478.1">
    <property type="nucleotide sequence ID" value="NZ_SBLB01000004.1"/>
</dbReference>
<organism evidence="2 3">
    <name type="scientific">Spirosoma sordidisoli</name>
    <dbReference type="NCBI Taxonomy" id="2502893"/>
    <lineage>
        <taxon>Bacteria</taxon>
        <taxon>Pseudomonadati</taxon>
        <taxon>Bacteroidota</taxon>
        <taxon>Cytophagia</taxon>
        <taxon>Cytophagales</taxon>
        <taxon>Cytophagaceae</taxon>
        <taxon>Spirosoma</taxon>
    </lineage>
</organism>
<comment type="caution">
    <text evidence="2">The sequence shown here is derived from an EMBL/GenBank/DDBJ whole genome shotgun (WGS) entry which is preliminary data.</text>
</comment>
<dbReference type="AlphaFoldDB" id="A0A4Q2UJR6"/>
<dbReference type="EMBL" id="SBLB01000004">
    <property type="protein sequence ID" value="RYC68862.1"/>
    <property type="molecule type" value="Genomic_DNA"/>
</dbReference>
<sequence>MATHVLRRRADYIGITGSLLCLIHCILTPVLLMTSTWLTHDSLRAGFLSLDYLFIIVNMGAVWSATRHTSRSIRFALWGFLGLFATGLVFEELNEGFEYLAYAASLGLVVTHLANIHYCRTHHVH</sequence>
<evidence type="ECO:0000313" key="3">
    <source>
        <dbReference type="Proteomes" id="UP000290407"/>
    </source>
</evidence>
<feature type="transmembrane region" description="Helical" evidence="1">
    <location>
        <begin position="45"/>
        <end position="63"/>
    </location>
</feature>
<dbReference type="GO" id="GO:0015097">
    <property type="term" value="F:mercury ion transmembrane transporter activity"/>
    <property type="evidence" value="ECO:0007669"/>
    <property type="project" value="InterPro"/>
</dbReference>
<dbReference type="InterPro" id="IPR004891">
    <property type="entry name" value="Mercury-R_MerC"/>
</dbReference>